<dbReference type="PANTHER" id="PTHR43066">
    <property type="entry name" value="RHOMBOID-RELATED PROTEIN"/>
    <property type="match status" value="1"/>
</dbReference>
<keyword evidence="2 5" id="KW-0812">Transmembrane</keyword>
<feature type="transmembrane region" description="Helical" evidence="5">
    <location>
        <begin position="60"/>
        <end position="84"/>
    </location>
</feature>
<dbReference type="GO" id="GO:0016020">
    <property type="term" value="C:membrane"/>
    <property type="evidence" value="ECO:0007669"/>
    <property type="project" value="UniProtKB-SubCell"/>
</dbReference>
<comment type="subcellular location">
    <subcellularLocation>
        <location evidence="1">Membrane</location>
        <topology evidence="1">Multi-pass membrane protein</topology>
    </subcellularLocation>
</comment>
<keyword evidence="4 5" id="KW-0472">Membrane</keyword>
<feature type="domain" description="Peptidase S54 rhomboid" evidence="6">
    <location>
        <begin position="58"/>
        <end position="200"/>
    </location>
</feature>
<dbReference type="RefSeq" id="WP_192031158.1">
    <property type="nucleotide sequence ID" value="NZ_JACYTR010000062.1"/>
</dbReference>
<dbReference type="EMBL" id="JACYTR010000062">
    <property type="protein sequence ID" value="MBD8527736.1"/>
    <property type="molecule type" value="Genomic_DNA"/>
</dbReference>
<feature type="transmembrane region" description="Helical" evidence="5">
    <location>
        <begin position="184"/>
        <end position="204"/>
    </location>
</feature>
<evidence type="ECO:0000256" key="2">
    <source>
        <dbReference type="ARBA" id="ARBA00022692"/>
    </source>
</evidence>
<sequence length="215" mass="24079">MLDHLPPVTRALLISNVAVFVLQMLQPGLFNDFMLWPWGDYLVRDQQGQVVNVGFLPWQVFSYGFMHGGLSHLFLNMFALYMFGGPIEQAWGTRRFSIYYFTCLIGAGLIQLLVATSAVQADGGLYPTVGASGAVFGLLLAFGMQWPNRQILLLIPPIPMKARTFVIVYGLIELVMGVTGTQSGVAHFAHLGGMAFGFGLIQYWRGRWPFERRRR</sequence>
<evidence type="ECO:0000256" key="1">
    <source>
        <dbReference type="ARBA" id="ARBA00004141"/>
    </source>
</evidence>
<name>A0AAW3ZUH0_9GAMM</name>
<evidence type="ECO:0000313" key="8">
    <source>
        <dbReference type="Proteomes" id="UP000613768"/>
    </source>
</evidence>
<feature type="transmembrane region" description="Helical" evidence="5">
    <location>
        <begin position="12"/>
        <end position="30"/>
    </location>
</feature>
<dbReference type="Pfam" id="PF01694">
    <property type="entry name" value="Rhomboid"/>
    <property type="match status" value="1"/>
</dbReference>
<keyword evidence="3 5" id="KW-1133">Transmembrane helix</keyword>
<evidence type="ECO:0000259" key="6">
    <source>
        <dbReference type="Pfam" id="PF01694"/>
    </source>
</evidence>
<keyword evidence="8" id="KW-1185">Reference proteome</keyword>
<dbReference type="Proteomes" id="UP000613768">
    <property type="component" value="Unassembled WGS sequence"/>
</dbReference>
<evidence type="ECO:0000256" key="4">
    <source>
        <dbReference type="ARBA" id="ARBA00023136"/>
    </source>
</evidence>
<dbReference type="GO" id="GO:0006508">
    <property type="term" value="P:proteolysis"/>
    <property type="evidence" value="ECO:0007669"/>
    <property type="project" value="UniProtKB-KW"/>
</dbReference>
<dbReference type="AlphaFoldDB" id="A0AAW3ZUH0"/>
<proteinExistence type="predicted"/>
<evidence type="ECO:0000256" key="5">
    <source>
        <dbReference type="SAM" id="Phobius"/>
    </source>
</evidence>
<evidence type="ECO:0000313" key="7">
    <source>
        <dbReference type="EMBL" id="MBD8527736.1"/>
    </source>
</evidence>
<accession>A0AAW3ZUH0</accession>
<dbReference type="InterPro" id="IPR022764">
    <property type="entry name" value="Peptidase_S54_rhomboid_dom"/>
</dbReference>
<reference evidence="7 8" key="1">
    <citation type="submission" date="2020-09" db="EMBL/GenBank/DDBJ databases">
        <title>Pseudoxanthomonas sp. CAU 1598 isolated from sand of Yaerae Beach.</title>
        <authorList>
            <person name="Kim W."/>
        </authorList>
    </citation>
    <scope>NUCLEOTIDE SEQUENCE [LARGE SCALE GENOMIC DNA]</scope>
    <source>
        <strain evidence="7 8">CAU 1598</strain>
    </source>
</reference>
<evidence type="ECO:0000256" key="3">
    <source>
        <dbReference type="ARBA" id="ARBA00022989"/>
    </source>
</evidence>
<keyword evidence="7" id="KW-0378">Hydrolase</keyword>
<dbReference type="PANTHER" id="PTHR43066:SF11">
    <property type="entry name" value="PEPTIDASE S54 RHOMBOID DOMAIN-CONTAINING PROTEIN"/>
    <property type="match status" value="1"/>
</dbReference>
<keyword evidence="7" id="KW-0645">Protease</keyword>
<dbReference type="InterPro" id="IPR035952">
    <property type="entry name" value="Rhomboid-like_sf"/>
</dbReference>
<dbReference type="SUPFAM" id="SSF144091">
    <property type="entry name" value="Rhomboid-like"/>
    <property type="match status" value="1"/>
</dbReference>
<feature type="transmembrane region" description="Helical" evidence="5">
    <location>
        <begin position="96"/>
        <end position="119"/>
    </location>
</feature>
<dbReference type="GO" id="GO:0004252">
    <property type="term" value="F:serine-type endopeptidase activity"/>
    <property type="evidence" value="ECO:0007669"/>
    <property type="project" value="InterPro"/>
</dbReference>
<gene>
    <name evidence="7" type="ORF">IFO71_18475</name>
</gene>
<organism evidence="7 8">
    <name type="scientific">Pseudomarimonas arenosa</name>
    <dbReference type="NCBI Taxonomy" id="2774145"/>
    <lineage>
        <taxon>Bacteria</taxon>
        <taxon>Pseudomonadati</taxon>
        <taxon>Pseudomonadota</taxon>
        <taxon>Gammaproteobacteria</taxon>
        <taxon>Lysobacterales</taxon>
        <taxon>Lysobacteraceae</taxon>
        <taxon>Pseudomarimonas</taxon>
    </lineage>
</organism>
<protein>
    <submittedName>
        <fullName evidence="7">Rhomboid family intramembrane serine protease</fullName>
    </submittedName>
</protein>
<comment type="caution">
    <text evidence="7">The sequence shown here is derived from an EMBL/GenBank/DDBJ whole genome shotgun (WGS) entry which is preliminary data.</text>
</comment>
<feature type="transmembrane region" description="Helical" evidence="5">
    <location>
        <begin position="125"/>
        <end position="144"/>
    </location>
</feature>
<dbReference type="Gene3D" id="1.20.1540.10">
    <property type="entry name" value="Rhomboid-like"/>
    <property type="match status" value="1"/>
</dbReference>